<dbReference type="EnsemblMetazoa" id="AALFPA23_009340.R12835">
    <property type="protein sequence ID" value="AALFPA23_009340.P12835"/>
    <property type="gene ID" value="AALFPA23_009340"/>
</dbReference>
<feature type="chain" id="PRO_5045625424" description="Protein osiris 12" evidence="2">
    <location>
        <begin position="24"/>
        <end position="252"/>
    </location>
</feature>
<dbReference type="Pfam" id="PF07898">
    <property type="entry name" value="DUF1676"/>
    <property type="match status" value="1"/>
</dbReference>
<evidence type="ECO:0000256" key="1">
    <source>
        <dbReference type="SAM" id="Phobius"/>
    </source>
</evidence>
<feature type="signal peptide" evidence="2">
    <location>
        <begin position="1"/>
        <end position="23"/>
    </location>
</feature>
<accession>A0ABM1YI06</accession>
<dbReference type="Proteomes" id="UP000069940">
    <property type="component" value="Unassembled WGS sequence"/>
</dbReference>
<name>A0ABM1YI06_AEDAL</name>
<dbReference type="GeneID" id="134284531"/>
<keyword evidence="1" id="KW-1133">Transmembrane helix</keyword>
<sequence length="252" mass="26727">MNPVLRSVCAVVVLSAVVLGATSEDYQSQGLRAIVRVYDECSKAEAGFTPCLKKRAITFIDRLSRVDALTVGDMKIVRNERSLGLEGSKPMTEAELEQSLPRGLEARDEALTNILLEKIAGVFSSRTIQISLPKLSSDELGRGLEEGRGKMKKMMSMMMMGFMMKMAAMVPVAIAGLYLLAGKALIVSKIALLLAGIIGLKKLVASKQQSGGGGWSSGGSGHGGGWDRRSADVAAAAAAQNLAYNGYTKNQA</sequence>
<dbReference type="PANTHER" id="PTHR21879:SF12">
    <property type="entry name" value="OSIRIS 12"/>
    <property type="match status" value="1"/>
</dbReference>
<reference evidence="4" key="1">
    <citation type="journal article" date="2015" name="Proc. Natl. Acad. Sci. U.S.A.">
        <title>Genome sequence of the Asian Tiger mosquito, Aedes albopictus, reveals insights into its biology, genetics, and evolution.</title>
        <authorList>
            <person name="Chen X.G."/>
            <person name="Jiang X."/>
            <person name="Gu J."/>
            <person name="Xu M."/>
            <person name="Wu Y."/>
            <person name="Deng Y."/>
            <person name="Zhang C."/>
            <person name="Bonizzoni M."/>
            <person name="Dermauw W."/>
            <person name="Vontas J."/>
            <person name="Armbruster P."/>
            <person name="Huang X."/>
            <person name="Yang Y."/>
            <person name="Zhang H."/>
            <person name="He W."/>
            <person name="Peng H."/>
            <person name="Liu Y."/>
            <person name="Wu K."/>
            <person name="Chen J."/>
            <person name="Lirakis M."/>
            <person name="Topalis P."/>
            <person name="Van Leeuwen T."/>
            <person name="Hall A.B."/>
            <person name="Jiang X."/>
            <person name="Thorpe C."/>
            <person name="Mueller R.L."/>
            <person name="Sun C."/>
            <person name="Waterhouse R.M."/>
            <person name="Yan G."/>
            <person name="Tu Z.J."/>
            <person name="Fang X."/>
            <person name="James A.A."/>
        </authorList>
    </citation>
    <scope>NUCLEOTIDE SEQUENCE [LARGE SCALE GENOMIC DNA]</scope>
    <source>
        <strain evidence="4">Foshan</strain>
    </source>
</reference>
<keyword evidence="1" id="KW-0812">Transmembrane</keyword>
<dbReference type="PANTHER" id="PTHR21879">
    <property type="entry name" value="FI03362P-RELATED-RELATED"/>
    <property type="match status" value="1"/>
</dbReference>
<evidence type="ECO:0000256" key="2">
    <source>
        <dbReference type="SAM" id="SignalP"/>
    </source>
</evidence>
<keyword evidence="2" id="KW-0732">Signal</keyword>
<dbReference type="InterPro" id="IPR012464">
    <property type="entry name" value="DUF1676"/>
</dbReference>
<protein>
    <recommendedName>
        <fullName evidence="5">Protein osiris 12</fullName>
    </recommendedName>
</protein>
<evidence type="ECO:0000313" key="3">
    <source>
        <dbReference type="EnsemblMetazoa" id="AALFPA23_009340.P12835"/>
    </source>
</evidence>
<dbReference type="RefSeq" id="XP_062699492.1">
    <property type="nucleotide sequence ID" value="XM_062843508.1"/>
</dbReference>
<proteinExistence type="predicted"/>
<keyword evidence="1" id="KW-0472">Membrane</keyword>
<keyword evidence="4" id="KW-1185">Reference proteome</keyword>
<feature type="transmembrane region" description="Helical" evidence="1">
    <location>
        <begin position="158"/>
        <end position="180"/>
    </location>
</feature>
<evidence type="ECO:0008006" key="5">
    <source>
        <dbReference type="Google" id="ProtNLM"/>
    </source>
</evidence>
<organism evidence="3 4">
    <name type="scientific">Aedes albopictus</name>
    <name type="common">Asian tiger mosquito</name>
    <name type="synonym">Stegomyia albopicta</name>
    <dbReference type="NCBI Taxonomy" id="7160"/>
    <lineage>
        <taxon>Eukaryota</taxon>
        <taxon>Metazoa</taxon>
        <taxon>Ecdysozoa</taxon>
        <taxon>Arthropoda</taxon>
        <taxon>Hexapoda</taxon>
        <taxon>Insecta</taxon>
        <taxon>Pterygota</taxon>
        <taxon>Neoptera</taxon>
        <taxon>Endopterygota</taxon>
        <taxon>Diptera</taxon>
        <taxon>Nematocera</taxon>
        <taxon>Culicoidea</taxon>
        <taxon>Culicidae</taxon>
        <taxon>Culicinae</taxon>
        <taxon>Aedini</taxon>
        <taxon>Aedes</taxon>
        <taxon>Stegomyia</taxon>
    </lineage>
</organism>
<reference evidence="3" key="2">
    <citation type="submission" date="2025-05" db="UniProtKB">
        <authorList>
            <consortium name="EnsemblMetazoa"/>
        </authorList>
    </citation>
    <scope>IDENTIFICATION</scope>
    <source>
        <strain evidence="3">Foshan</strain>
    </source>
</reference>
<evidence type="ECO:0000313" key="4">
    <source>
        <dbReference type="Proteomes" id="UP000069940"/>
    </source>
</evidence>